<sequence>MSHTDPTPLEIISVALRRERDRAGISLSELAKRAGVAKSTLSQLESGSGNPSVETLWALAVALGIPFTRLVESPTPHVRVIRSGQAAFVRSERSPFAAALLSSCPAGARRDLYTMALDPGTPRHAAAHISGTVEHVLVTAGRMRAGPEEDPVEVEPGDYVSFSGDVAHCYEALESGTTAVLVMEHT</sequence>
<reference evidence="3 4" key="1">
    <citation type="submission" date="2020-07" db="EMBL/GenBank/DDBJ databases">
        <title>Sequencing the genomes of 1000 actinobacteria strains.</title>
        <authorList>
            <person name="Klenk H.-P."/>
        </authorList>
    </citation>
    <scope>NUCLEOTIDE SEQUENCE [LARGE SCALE GENOMIC DNA]</scope>
    <source>
        <strain evidence="3 4">DSM 45975</strain>
    </source>
</reference>
<dbReference type="EMBL" id="JACGWZ010000001">
    <property type="protein sequence ID" value="MBA8823479.1"/>
    <property type="molecule type" value="Genomic_DNA"/>
</dbReference>
<dbReference type="PANTHER" id="PTHR46797:SF1">
    <property type="entry name" value="METHYLPHOSPHONATE SYNTHASE"/>
    <property type="match status" value="1"/>
</dbReference>
<dbReference type="CDD" id="cd02209">
    <property type="entry name" value="cupin_XRE_C"/>
    <property type="match status" value="1"/>
</dbReference>
<dbReference type="SMART" id="SM00530">
    <property type="entry name" value="HTH_XRE"/>
    <property type="match status" value="1"/>
</dbReference>
<name>A0A839DRW8_9PSEU</name>
<feature type="domain" description="HTH cro/C1-type" evidence="2">
    <location>
        <begin position="16"/>
        <end position="70"/>
    </location>
</feature>
<evidence type="ECO:0000259" key="2">
    <source>
        <dbReference type="PROSITE" id="PS50943"/>
    </source>
</evidence>
<dbReference type="PANTHER" id="PTHR46797">
    <property type="entry name" value="HTH-TYPE TRANSCRIPTIONAL REGULATOR"/>
    <property type="match status" value="1"/>
</dbReference>
<dbReference type="InterPro" id="IPR011051">
    <property type="entry name" value="RmlC_Cupin_sf"/>
</dbReference>
<dbReference type="SUPFAM" id="SSF51182">
    <property type="entry name" value="RmlC-like cupins"/>
    <property type="match status" value="1"/>
</dbReference>
<dbReference type="Gene3D" id="2.60.120.10">
    <property type="entry name" value="Jelly Rolls"/>
    <property type="match status" value="1"/>
</dbReference>
<dbReference type="GO" id="GO:0005829">
    <property type="term" value="C:cytosol"/>
    <property type="evidence" value="ECO:0007669"/>
    <property type="project" value="TreeGrafter"/>
</dbReference>
<keyword evidence="4" id="KW-1185">Reference proteome</keyword>
<dbReference type="Pfam" id="PF01381">
    <property type="entry name" value="HTH_3"/>
    <property type="match status" value="1"/>
</dbReference>
<organism evidence="3 4">
    <name type="scientific">Halosaccharopolyspora lacisalsi</name>
    <dbReference type="NCBI Taxonomy" id="1000566"/>
    <lineage>
        <taxon>Bacteria</taxon>
        <taxon>Bacillati</taxon>
        <taxon>Actinomycetota</taxon>
        <taxon>Actinomycetes</taxon>
        <taxon>Pseudonocardiales</taxon>
        <taxon>Pseudonocardiaceae</taxon>
        <taxon>Halosaccharopolyspora</taxon>
    </lineage>
</organism>
<dbReference type="PROSITE" id="PS50943">
    <property type="entry name" value="HTH_CROC1"/>
    <property type="match status" value="1"/>
</dbReference>
<comment type="caution">
    <text evidence="3">The sequence shown here is derived from an EMBL/GenBank/DDBJ whole genome shotgun (WGS) entry which is preliminary data.</text>
</comment>
<evidence type="ECO:0000256" key="1">
    <source>
        <dbReference type="ARBA" id="ARBA00023125"/>
    </source>
</evidence>
<keyword evidence="1" id="KW-0238">DNA-binding</keyword>
<dbReference type="Gene3D" id="1.10.260.40">
    <property type="entry name" value="lambda repressor-like DNA-binding domains"/>
    <property type="match status" value="1"/>
</dbReference>
<dbReference type="GO" id="GO:0003677">
    <property type="term" value="F:DNA binding"/>
    <property type="evidence" value="ECO:0007669"/>
    <property type="project" value="UniProtKB-KW"/>
</dbReference>
<dbReference type="GO" id="GO:0003700">
    <property type="term" value="F:DNA-binding transcription factor activity"/>
    <property type="evidence" value="ECO:0007669"/>
    <property type="project" value="TreeGrafter"/>
</dbReference>
<dbReference type="Proteomes" id="UP000569329">
    <property type="component" value="Unassembled WGS sequence"/>
</dbReference>
<evidence type="ECO:0000313" key="4">
    <source>
        <dbReference type="Proteomes" id="UP000569329"/>
    </source>
</evidence>
<proteinExistence type="predicted"/>
<dbReference type="SUPFAM" id="SSF47413">
    <property type="entry name" value="lambda repressor-like DNA-binding domains"/>
    <property type="match status" value="1"/>
</dbReference>
<dbReference type="RefSeq" id="WP_182542780.1">
    <property type="nucleotide sequence ID" value="NZ_JACGWZ010000001.1"/>
</dbReference>
<evidence type="ECO:0000313" key="3">
    <source>
        <dbReference type="EMBL" id="MBA8823479.1"/>
    </source>
</evidence>
<dbReference type="InterPro" id="IPR010982">
    <property type="entry name" value="Lambda_DNA-bd_dom_sf"/>
</dbReference>
<protein>
    <submittedName>
        <fullName evidence="3">Transcriptional regulator with XRE-family HTH domain</fullName>
    </submittedName>
</protein>
<dbReference type="CDD" id="cd00093">
    <property type="entry name" value="HTH_XRE"/>
    <property type="match status" value="1"/>
</dbReference>
<dbReference type="InterPro" id="IPR050807">
    <property type="entry name" value="TransReg_Diox_bact_type"/>
</dbReference>
<accession>A0A839DRW8</accession>
<dbReference type="AlphaFoldDB" id="A0A839DRW8"/>
<dbReference type="InterPro" id="IPR001387">
    <property type="entry name" value="Cro/C1-type_HTH"/>
</dbReference>
<gene>
    <name evidence="3" type="ORF">FHX42_000808</name>
</gene>
<dbReference type="InterPro" id="IPR014710">
    <property type="entry name" value="RmlC-like_jellyroll"/>
</dbReference>